<feature type="signal peptide" evidence="1">
    <location>
        <begin position="1"/>
        <end position="21"/>
    </location>
</feature>
<dbReference type="RefSeq" id="WP_323982388.1">
    <property type="nucleotide sequence ID" value="NZ_JAYKBW010000001.1"/>
</dbReference>
<evidence type="ECO:0000313" key="3">
    <source>
        <dbReference type="Proteomes" id="UP001311730"/>
    </source>
</evidence>
<dbReference type="InterPro" id="IPR032774">
    <property type="entry name" value="WG_beta_rep"/>
</dbReference>
<dbReference type="SUPFAM" id="SSF69360">
    <property type="entry name" value="Cell wall binding repeat"/>
    <property type="match status" value="1"/>
</dbReference>
<organism evidence="2 3">
    <name type="scientific">Capnocytophaga gingivalis</name>
    <dbReference type="NCBI Taxonomy" id="1017"/>
    <lineage>
        <taxon>Bacteria</taxon>
        <taxon>Pseudomonadati</taxon>
        <taxon>Bacteroidota</taxon>
        <taxon>Flavobacteriia</taxon>
        <taxon>Flavobacteriales</taxon>
        <taxon>Flavobacteriaceae</taxon>
        <taxon>Capnocytophaga</taxon>
    </lineage>
</organism>
<evidence type="ECO:0000256" key="1">
    <source>
        <dbReference type="SAM" id="SignalP"/>
    </source>
</evidence>
<keyword evidence="1" id="KW-0732">Signal</keyword>
<protein>
    <submittedName>
        <fullName evidence="2">WG repeat-containing protein</fullName>
    </submittedName>
</protein>
<dbReference type="Proteomes" id="UP001311730">
    <property type="component" value="Unassembled WGS sequence"/>
</dbReference>
<name>A0ABU5Z4K7_9FLAO</name>
<evidence type="ECO:0000313" key="2">
    <source>
        <dbReference type="EMBL" id="MEB3073874.1"/>
    </source>
</evidence>
<proteinExistence type="predicted"/>
<dbReference type="PANTHER" id="PTHR37841">
    <property type="entry name" value="GLR2918 PROTEIN"/>
    <property type="match status" value="1"/>
</dbReference>
<dbReference type="PANTHER" id="PTHR37841:SF1">
    <property type="entry name" value="DUF3298 DOMAIN-CONTAINING PROTEIN"/>
    <property type="match status" value="1"/>
</dbReference>
<comment type="caution">
    <text evidence="2">The sequence shown here is derived from an EMBL/GenBank/DDBJ whole genome shotgun (WGS) entry which is preliminary data.</text>
</comment>
<accession>A0ABU5Z4K7</accession>
<reference evidence="2 3" key="1">
    <citation type="submission" date="2023-12" db="EMBL/GenBank/DDBJ databases">
        <title>Genomic sequences of Capnocytophaga and Parvimonas strains.</title>
        <authorList>
            <person name="Watt R.M."/>
            <person name="Wang M."/>
            <person name="Yang T."/>
            <person name="Tong W.M."/>
        </authorList>
    </citation>
    <scope>NUCLEOTIDE SEQUENCE [LARGE SCALE GENOMIC DNA]</scope>
    <source>
        <strain evidence="2 3">CCUG 13096</strain>
    </source>
</reference>
<feature type="chain" id="PRO_5045844437" evidence="1">
    <location>
        <begin position="22"/>
        <end position="344"/>
    </location>
</feature>
<dbReference type="Pfam" id="PF14903">
    <property type="entry name" value="WG_beta_rep"/>
    <property type="match status" value="4"/>
</dbReference>
<keyword evidence="3" id="KW-1185">Reference proteome</keyword>
<dbReference type="EMBL" id="JAYKBW010000001">
    <property type="protein sequence ID" value="MEB3073874.1"/>
    <property type="molecule type" value="Genomic_DNA"/>
</dbReference>
<sequence length="344" mass="39519">MNILKTSIISSLLLLFSQCHTFSSDKQNEDSHEGYTIISEEFSMVERGGKRGFINKDGKVVVPIIYDYVEDFSEGYAAVGINGKYGFINRSGKLVIPLEYDNIRGFEGKLAPVAKQGKWGYIDESGEEVIPLLYDDFYWFGHKWITKVVLQGKYGLIDYYGEIVLPIEYDHIYEDKMYYEIEKDNLKGVVLFSGEMLFPPQYTFLYFTHGDFIAYYYDKQRLLSFAGQPLTPWYDDIEPFCEGLAKVKYKGKYGYVNPHGKVVFPIAYQEANNFNEEGNTLVKYKGKWGMIDTQGKTVLPFIYDEGYLYEKISTADMSHYYCVVVKAGQSYCVSKDGIILGKIP</sequence>
<gene>
    <name evidence="2" type="ORF">VJJ08_00985</name>
</gene>